<keyword evidence="6" id="KW-0663">Pyridoxal phosphate</keyword>
<organism evidence="9 10">
    <name type="scientific">Terrihabitans rhizophilus</name>
    <dbReference type="NCBI Taxonomy" id="3092662"/>
    <lineage>
        <taxon>Bacteria</taxon>
        <taxon>Pseudomonadati</taxon>
        <taxon>Pseudomonadota</taxon>
        <taxon>Alphaproteobacteria</taxon>
        <taxon>Hyphomicrobiales</taxon>
        <taxon>Terrihabitans</taxon>
    </lineage>
</organism>
<comment type="caution">
    <text evidence="9">The sequence shown here is derived from an EMBL/GenBank/DDBJ whole genome shotgun (WGS) entry which is preliminary data.</text>
</comment>
<evidence type="ECO:0000256" key="1">
    <source>
        <dbReference type="ARBA" id="ARBA00001933"/>
    </source>
</evidence>
<dbReference type="InterPro" id="IPR050596">
    <property type="entry name" value="AspAT/PAT-like"/>
</dbReference>
<dbReference type="SUPFAM" id="SSF53383">
    <property type="entry name" value="PLP-dependent transferases"/>
    <property type="match status" value="1"/>
</dbReference>
<reference evidence="9 10" key="1">
    <citation type="submission" date="2023-11" db="EMBL/GenBank/DDBJ databases">
        <authorList>
            <person name="Bao R."/>
        </authorList>
    </citation>
    <scope>NUCLEOTIDE SEQUENCE [LARGE SCALE GENOMIC DNA]</scope>
    <source>
        <strain evidence="9 10">PJ23</strain>
    </source>
</reference>
<proteinExistence type="inferred from homology"/>
<gene>
    <name evidence="9" type="ORF">SCD90_05035</name>
</gene>
<dbReference type="Gene3D" id="3.40.640.10">
    <property type="entry name" value="Type I PLP-dependent aspartate aminotransferase-like (Major domain)"/>
    <property type="match status" value="1"/>
</dbReference>
<evidence type="ECO:0000256" key="7">
    <source>
        <dbReference type="ARBA" id="ARBA00049185"/>
    </source>
</evidence>
<dbReference type="GO" id="GO:0008483">
    <property type="term" value="F:transaminase activity"/>
    <property type="evidence" value="ECO:0007669"/>
    <property type="project" value="UniProtKB-KW"/>
</dbReference>
<comment type="similarity">
    <text evidence="2">Belongs to the class-I pyridoxal-phosphate-dependent aminotransferase family.</text>
</comment>
<evidence type="ECO:0000256" key="2">
    <source>
        <dbReference type="ARBA" id="ARBA00007441"/>
    </source>
</evidence>
<sequence length="397" mass="43223">MTDRERRARGMLHARRAEIAPFIAMDVMSSARRLEASGRDVVHMEIGEPGHGAPKPAIDAAMARLASGRIGYTEALGLPELRARIARHYRDVHGLEIAAERIAVTTGSSSGFVLAFLAMFDPGQRVAIASPGYPPYRTILQALGLEPVEIEVGAAQRWALDGKAIARAHAERPLEGLLIMSPANPSGTMIDATALQDIATTCRNLGIRLISDEIYHGLTYGMAATSALRFDDDAVIINSFSKYWCMTGWRVGWMVLPETLLRPVERLAQNLFISAPTLSQVAATVAMDAHEELAVVHQGYARNRDLLLRELPRAGLDSFLPPDGAFYLYADIGHLTNDSAAFARAMLDEAGVAATPGMDFDHARGSRFLRFSYAGSEADIAEAVRRIALWRNGTRST</sequence>
<protein>
    <recommendedName>
        <fullName evidence="3">aspartate transaminase</fullName>
        <ecNumber evidence="3">2.6.1.1</ecNumber>
    </recommendedName>
</protein>
<evidence type="ECO:0000313" key="9">
    <source>
        <dbReference type="EMBL" id="MDX6805422.1"/>
    </source>
</evidence>
<accession>A0ABU4RKT7</accession>
<evidence type="ECO:0000256" key="6">
    <source>
        <dbReference type="ARBA" id="ARBA00022898"/>
    </source>
</evidence>
<dbReference type="InterPro" id="IPR004839">
    <property type="entry name" value="Aminotransferase_I/II_large"/>
</dbReference>
<dbReference type="EC" id="2.6.1.1" evidence="3"/>
<dbReference type="RefSeq" id="WP_319843539.1">
    <property type="nucleotide sequence ID" value="NZ_JAXAFJ010000002.1"/>
</dbReference>
<evidence type="ECO:0000256" key="3">
    <source>
        <dbReference type="ARBA" id="ARBA00012753"/>
    </source>
</evidence>
<keyword evidence="10" id="KW-1185">Reference proteome</keyword>
<evidence type="ECO:0000259" key="8">
    <source>
        <dbReference type="Pfam" id="PF00155"/>
    </source>
</evidence>
<comment type="cofactor">
    <cofactor evidence="1">
        <name>pyridoxal 5'-phosphate</name>
        <dbReference type="ChEBI" id="CHEBI:597326"/>
    </cofactor>
</comment>
<evidence type="ECO:0000256" key="5">
    <source>
        <dbReference type="ARBA" id="ARBA00022679"/>
    </source>
</evidence>
<dbReference type="Pfam" id="PF00155">
    <property type="entry name" value="Aminotran_1_2"/>
    <property type="match status" value="1"/>
</dbReference>
<keyword evidence="4 9" id="KW-0032">Aminotransferase</keyword>
<comment type="catalytic activity">
    <reaction evidence="7">
        <text>L-aspartate + 2-oxoglutarate = oxaloacetate + L-glutamate</text>
        <dbReference type="Rhea" id="RHEA:21824"/>
        <dbReference type="ChEBI" id="CHEBI:16452"/>
        <dbReference type="ChEBI" id="CHEBI:16810"/>
        <dbReference type="ChEBI" id="CHEBI:29985"/>
        <dbReference type="ChEBI" id="CHEBI:29991"/>
        <dbReference type="EC" id="2.6.1.1"/>
    </reaction>
</comment>
<feature type="domain" description="Aminotransferase class I/classII large" evidence="8">
    <location>
        <begin position="40"/>
        <end position="387"/>
    </location>
</feature>
<dbReference type="PANTHER" id="PTHR46383:SF2">
    <property type="entry name" value="AMINOTRANSFERASE"/>
    <property type="match status" value="1"/>
</dbReference>
<evidence type="ECO:0000313" key="10">
    <source>
        <dbReference type="Proteomes" id="UP001274321"/>
    </source>
</evidence>
<evidence type="ECO:0000256" key="4">
    <source>
        <dbReference type="ARBA" id="ARBA00022576"/>
    </source>
</evidence>
<keyword evidence="5" id="KW-0808">Transferase</keyword>
<dbReference type="Proteomes" id="UP001274321">
    <property type="component" value="Unassembled WGS sequence"/>
</dbReference>
<dbReference type="PANTHER" id="PTHR46383">
    <property type="entry name" value="ASPARTATE AMINOTRANSFERASE"/>
    <property type="match status" value="1"/>
</dbReference>
<dbReference type="EMBL" id="JAXAFJ010000002">
    <property type="protein sequence ID" value="MDX6805422.1"/>
    <property type="molecule type" value="Genomic_DNA"/>
</dbReference>
<dbReference type="InterPro" id="IPR015421">
    <property type="entry name" value="PyrdxlP-dep_Trfase_major"/>
</dbReference>
<dbReference type="InterPro" id="IPR015424">
    <property type="entry name" value="PyrdxlP-dep_Trfase"/>
</dbReference>
<name>A0ABU4RKT7_9HYPH</name>
<dbReference type="CDD" id="cd00609">
    <property type="entry name" value="AAT_like"/>
    <property type="match status" value="1"/>
</dbReference>